<dbReference type="EMBL" id="AP025314">
    <property type="protein sequence ID" value="BDD10757.1"/>
    <property type="molecule type" value="Genomic_DNA"/>
</dbReference>
<sequence length="488" mass="55900">MMVFKRAIGMFIASLFCAVTSFSQTVSVSSELEKMISVDHFWETQEYTTYQYSGFNRKGNNPDDVNSLYKEGKWHVYADCEGPGVATRIWSTFRLNRGWGNMKVEVDGKTIYEGPTKGFFESGLPFAAPMSQIEVRSAEEGKIFGICRVPMPFTKRFRFMLDKPNYNIVNIKRFDSPVAIKSFTTNFTNEEKAAWEKANNAFADKNFMANKVKRYRKVSKKANLNPNGDVEIKLDGSGIIRGIELDADKETLKNLQMKIFWDGESRPSVDVPVELGFGSNEQSTLLLGANKSGKYNYIPMPFQKNARISIHNNSSRKLKFKVSIFREKADVANAVKKLRAKANSGKYYIKSSQPPYPKAPLNEYFYKNGFTVLDTHGAGHVIAYLDYFDCQPELDEHIFVDEKNNFPNNLWNGTGHEDLFDMSWGHFNKSSAYVSGGSEHAKEVNTRIFWESPITYKKSLKFNWEWTPNIYKNPNRDAGFSTVIYYYQ</sequence>
<reference evidence="2 3" key="1">
    <citation type="submission" date="2021-12" db="EMBL/GenBank/DDBJ databases">
        <title>Genome sequencing of bacteria with rrn-lacking chromosome and rrn-plasmid.</title>
        <authorList>
            <person name="Anda M."/>
            <person name="Iwasaki W."/>
        </authorList>
    </citation>
    <scope>NUCLEOTIDE SEQUENCE [LARGE SCALE GENOMIC DNA]</scope>
    <source>
        <strain evidence="2 3">DSM 100852</strain>
    </source>
</reference>
<dbReference type="Proteomes" id="UP001348817">
    <property type="component" value="Chromosome"/>
</dbReference>
<dbReference type="Pfam" id="PF11175">
    <property type="entry name" value="DUF2961"/>
    <property type="match status" value="1"/>
</dbReference>
<keyword evidence="1" id="KW-0732">Signal</keyword>
<evidence type="ECO:0000313" key="3">
    <source>
        <dbReference type="Proteomes" id="UP001348817"/>
    </source>
</evidence>
<proteinExistence type="predicted"/>
<evidence type="ECO:0000313" key="2">
    <source>
        <dbReference type="EMBL" id="BDD10757.1"/>
    </source>
</evidence>
<dbReference type="Gene3D" id="2.60.120.1390">
    <property type="match status" value="3"/>
</dbReference>
<feature type="chain" id="PRO_5043336411" description="DUF2961 domain-containing protein" evidence="1">
    <location>
        <begin position="24"/>
        <end position="488"/>
    </location>
</feature>
<dbReference type="AlphaFoldDB" id="A0AAU9CUS4"/>
<keyword evidence="3" id="KW-1185">Reference proteome</keyword>
<accession>A0AAU9CUS4</accession>
<name>A0AAU9CUS4_9BACT</name>
<protein>
    <recommendedName>
        <fullName evidence="4">DUF2961 domain-containing protein</fullName>
    </recommendedName>
</protein>
<feature type="signal peptide" evidence="1">
    <location>
        <begin position="1"/>
        <end position="23"/>
    </location>
</feature>
<gene>
    <name evidence="2" type="ORF">FUAX_31890</name>
</gene>
<organism evidence="2 3">
    <name type="scientific">Fulvitalea axinellae</name>
    <dbReference type="NCBI Taxonomy" id="1182444"/>
    <lineage>
        <taxon>Bacteria</taxon>
        <taxon>Pseudomonadati</taxon>
        <taxon>Bacteroidota</taxon>
        <taxon>Cytophagia</taxon>
        <taxon>Cytophagales</taxon>
        <taxon>Persicobacteraceae</taxon>
        <taxon>Fulvitalea</taxon>
    </lineage>
</organism>
<evidence type="ECO:0000256" key="1">
    <source>
        <dbReference type="SAM" id="SignalP"/>
    </source>
</evidence>
<dbReference type="RefSeq" id="WP_338392293.1">
    <property type="nucleotide sequence ID" value="NZ_AP025314.1"/>
</dbReference>
<dbReference type="KEGG" id="fax:FUAX_31890"/>
<dbReference type="InterPro" id="IPR021345">
    <property type="entry name" value="DUF2961"/>
</dbReference>
<evidence type="ECO:0008006" key="4">
    <source>
        <dbReference type="Google" id="ProtNLM"/>
    </source>
</evidence>